<proteinExistence type="predicted"/>
<feature type="compositionally biased region" description="Basic residues" evidence="1">
    <location>
        <begin position="60"/>
        <end position="75"/>
    </location>
</feature>
<gene>
    <name evidence="2" type="ORF">B0T18DRAFT_228384</name>
</gene>
<sequence>MLGSLANDVLGTSCNKCPDQRRRRLLCHAHARRPAGLSPPSCPRRGRHARAVISDPNHDHHGHSQTRQVRSKASHSRPDHSLP</sequence>
<dbReference type="Proteomes" id="UP001172155">
    <property type="component" value="Unassembled WGS sequence"/>
</dbReference>
<evidence type="ECO:0000313" key="3">
    <source>
        <dbReference type="Proteomes" id="UP001172155"/>
    </source>
</evidence>
<accession>A0AA40EL05</accession>
<evidence type="ECO:0000313" key="2">
    <source>
        <dbReference type="EMBL" id="KAK0741291.1"/>
    </source>
</evidence>
<dbReference type="EMBL" id="JAUKUD010000006">
    <property type="protein sequence ID" value="KAK0741291.1"/>
    <property type="molecule type" value="Genomic_DNA"/>
</dbReference>
<organism evidence="2 3">
    <name type="scientific">Schizothecium vesticola</name>
    <dbReference type="NCBI Taxonomy" id="314040"/>
    <lineage>
        <taxon>Eukaryota</taxon>
        <taxon>Fungi</taxon>
        <taxon>Dikarya</taxon>
        <taxon>Ascomycota</taxon>
        <taxon>Pezizomycotina</taxon>
        <taxon>Sordariomycetes</taxon>
        <taxon>Sordariomycetidae</taxon>
        <taxon>Sordariales</taxon>
        <taxon>Schizotheciaceae</taxon>
        <taxon>Schizothecium</taxon>
    </lineage>
</organism>
<feature type="region of interest" description="Disordered" evidence="1">
    <location>
        <begin position="32"/>
        <end position="83"/>
    </location>
</feature>
<comment type="caution">
    <text evidence="2">The sequence shown here is derived from an EMBL/GenBank/DDBJ whole genome shotgun (WGS) entry which is preliminary data.</text>
</comment>
<reference evidence="2" key="1">
    <citation type="submission" date="2023-06" db="EMBL/GenBank/DDBJ databases">
        <title>Genome-scale phylogeny and comparative genomics of the fungal order Sordariales.</title>
        <authorList>
            <consortium name="Lawrence Berkeley National Laboratory"/>
            <person name="Hensen N."/>
            <person name="Bonometti L."/>
            <person name="Westerberg I."/>
            <person name="Brannstrom I.O."/>
            <person name="Guillou S."/>
            <person name="Cros-Aarteil S."/>
            <person name="Calhoun S."/>
            <person name="Haridas S."/>
            <person name="Kuo A."/>
            <person name="Mondo S."/>
            <person name="Pangilinan J."/>
            <person name="Riley R."/>
            <person name="LaButti K."/>
            <person name="Andreopoulos B."/>
            <person name="Lipzen A."/>
            <person name="Chen C."/>
            <person name="Yanf M."/>
            <person name="Daum C."/>
            <person name="Ng V."/>
            <person name="Clum A."/>
            <person name="Steindorff A."/>
            <person name="Ohm R."/>
            <person name="Martin F."/>
            <person name="Silar P."/>
            <person name="Natvig D."/>
            <person name="Lalanne C."/>
            <person name="Gautier V."/>
            <person name="Ament-velasquez S.L."/>
            <person name="Kruys A."/>
            <person name="Hutchinson M.I."/>
            <person name="Powell A.J."/>
            <person name="Barry K."/>
            <person name="Miller A.N."/>
            <person name="Grigoriev I.V."/>
            <person name="Debuchy R."/>
            <person name="Gladieux P."/>
            <person name="Thoren M.H."/>
            <person name="Johannesson H."/>
        </authorList>
    </citation>
    <scope>NUCLEOTIDE SEQUENCE</scope>
    <source>
        <strain evidence="2">SMH3187-1</strain>
    </source>
</reference>
<dbReference type="AlphaFoldDB" id="A0AA40EL05"/>
<keyword evidence="3" id="KW-1185">Reference proteome</keyword>
<evidence type="ECO:0000256" key="1">
    <source>
        <dbReference type="SAM" id="MobiDB-lite"/>
    </source>
</evidence>
<name>A0AA40EL05_9PEZI</name>
<protein>
    <submittedName>
        <fullName evidence="2">Uncharacterized protein</fullName>
    </submittedName>
</protein>